<reference evidence="3 4" key="1">
    <citation type="submission" date="2023-04" db="EMBL/GenBank/DDBJ databases">
        <title>A long-awaited taxogenomic arrangement of the family Halomonadaceae.</title>
        <authorList>
            <person name="De La Haba R."/>
            <person name="Chuvochina M."/>
            <person name="Wittouck S."/>
            <person name="Arahal D.R."/>
            <person name="Sanchez-Porro C."/>
            <person name="Hugenholtz P."/>
            <person name="Ventosa A."/>
        </authorList>
    </citation>
    <scope>NUCLEOTIDE SEQUENCE [LARGE SCALE GENOMIC DNA]</scope>
    <source>
        <strain evidence="3 4">DSM 17332</strain>
    </source>
</reference>
<dbReference type="Pfam" id="PF06812">
    <property type="entry name" value="ImpA_N"/>
    <property type="match status" value="1"/>
</dbReference>
<dbReference type="InterPro" id="IPR010657">
    <property type="entry name" value="ImpA_N"/>
</dbReference>
<organism evidence="3 4">
    <name type="scientific">Halomonas mongoliensis</name>
    <dbReference type="NCBI Taxonomy" id="321265"/>
    <lineage>
        <taxon>Bacteria</taxon>
        <taxon>Pseudomonadati</taxon>
        <taxon>Pseudomonadota</taxon>
        <taxon>Gammaproteobacteria</taxon>
        <taxon>Oceanospirillales</taxon>
        <taxon>Halomonadaceae</taxon>
        <taxon>Halomonas</taxon>
    </lineage>
</organism>
<dbReference type="PANTHER" id="PTHR37951">
    <property type="entry name" value="CYTOPLASMIC PROTEIN-RELATED"/>
    <property type="match status" value="1"/>
</dbReference>
<feature type="domain" description="ImpA N-terminal" evidence="2">
    <location>
        <begin position="16"/>
        <end position="131"/>
    </location>
</feature>
<dbReference type="Proteomes" id="UP001252270">
    <property type="component" value="Unassembled WGS sequence"/>
</dbReference>
<name>A0ABU1GNM5_9GAMM</name>
<evidence type="ECO:0000259" key="2">
    <source>
        <dbReference type="Pfam" id="PF06812"/>
    </source>
</evidence>
<sequence>MVEDWDRDALLAPIGEHGTGEDLSFSLLMDQIKEARRADPTYLSQGEWQADLKKADWNEVIALSAQGLAEQSKDLTLAGWLCEGLAHRHDFSGMRYGLELVTALCQRYWEALHPTLEEGEEERLARLVWLDDTLAAMVAGIPLLAGQGDAPGHGLARYEESRQVENLARHDREAMEAALADGKINAEIFQRAVVLTDTEIFTRRHEEIAACQAALEALDQALTERLGDQAPPFTRLRGALGDCLALIERLLAERGVDLHPASEAAAEADDAAEPSPEAAAPATAPVPGAAPAALRTTPQSREEAFEMLQGVAQFFKGSEPHSPVPYLVERAVRWGRMPLEEWLRDVIREEHVIDGIRETLGTQRRDEG</sequence>
<dbReference type="NCBIfam" id="TIGR03363">
    <property type="entry name" value="VI_chp_8"/>
    <property type="match status" value="1"/>
</dbReference>
<evidence type="ECO:0000256" key="1">
    <source>
        <dbReference type="SAM" id="MobiDB-lite"/>
    </source>
</evidence>
<feature type="region of interest" description="Disordered" evidence="1">
    <location>
        <begin position="262"/>
        <end position="299"/>
    </location>
</feature>
<dbReference type="RefSeq" id="WP_309637174.1">
    <property type="nucleotide sequence ID" value="NZ_JARWAL010000011.1"/>
</dbReference>
<feature type="compositionally biased region" description="Low complexity" evidence="1">
    <location>
        <begin position="273"/>
        <end position="293"/>
    </location>
</feature>
<dbReference type="EMBL" id="JARWAL010000011">
    <property type="protein sequence ID" value="MDR5893603.1"/>
    <property type="molecule type" value="Genomic_DNA"/>
</dbReference>
<dbReference type="PANTHER" id="PTHR37951:SF1">
    <property type="entry name" value="TYPE VI SECRETION SYSTEM COMPONENT TSSA1"/>
    <property type="match status" value="1"/>
</dbReference>
<evidence type="ECO:0000313" key="3">
    <source>
        <dbReference type="EMBL" id="MDR5893603.1"/>
    </source>
</evidence>
<proteinExistence type="predicted"/>
<dbReference type="InterPro" id="IPR017740">
    <property type="entry name" value="TssA-like"/>
</dbReference>
<protein>
    <submittedName>
        <fullName evidence="3">Type VI secretion system protein TssA</fullName>
    </submittedName>
</protein>
<keyword evidence="4" id="KW-1185">Reference proteome</keyword>
<gene>
    <name evidence="3" type="primary">tssA</name>
    <name evidence="3" type="ORF">QC820_12360</name>
</gene>
<accession>A0ABU1GNM5</accession>
<comment type="caution">
    <text evidence="3">The sequence shown here is derived from an EMBL/GenBank/DDBJ whole genome shotgun (WGS) entry which is preliminary data.</text>
</comment>
<evidence type="ECO:0000313" key="4">
    <source>
        <dbReference type="Proteomes" id="UP001252270"/>
    </source>
</evidence>